<keyword evidence="2" id="KW-0677">Repeat</keyword>
<evidence type="ECO:0000256" key="3">
    <source>
        <dbReference type="ARBA" id="ARBA00022801"/>
    </source>
</evidence>
<dbReference type="InterPro" id="IPR009034">
    <property type="entry name" value="Dockerin_dom_fun_sf"/>
</dbReference>
<dbReference type="InterPro" id="IPR002883">
    <property type="entry name" value="CBM10/Dockerin_dom"/>
</dbReference>
<protein>
    <recommendedName>
        <fullName evidence="5">CBM10 domain-containing protein</fullName>
    </recommendedName>
</protein>
<evidence type="ECO:0000313" key="7">
    <source>
        <dbReference type="Proteomes" id="UP000193920"/>
    </source>
</evidence>
<keyword evidence="1 4" id="KW-0732">Signal</keyword>
<comment type="caution">
    <text evidence="6">The sequence shown here is derived from an EMBL/GenBank/DDBJ whole genome shotgun (WGS) entry which is preliminary data.</text>
</comment>
<dbReference type="GO" id="GO:0016787">
    <property type="term" value="F:hydrolase activity"/>
    <property type="evidence" value="ECO:0007669"/>
    <property type="project" value="UniProtKB-KW"/>
</dbReference>
<dbReference type="Pfam" id="PF14262">
    <property type="entry name" value="Cthe_2159"/>
    <property type="match status" value="1"/>
</dbReference>
<keyword evidence="3" id="KW-0378">Hydrolase</keyword>
<keyword evidence="7" id="KW-1185">Reference proteome</keyword>
<feature type="signal peptide" evidence="4">
    <location>
        <begin position="1"/>
        <end position="21"/>
    </location>
</feature>
<evidence type="ECO:0000256" key="2">
    <source>
        <dbReference type="ARBA" id="ARBA00022737"/>
    </source>
</evidence>
<feature type="domain" description="CBM10" evidence="5">
    <location>
        <begin position="534"/>
        <end position="573"/>
    </location>
</feature>
<evidence type="ECO:0000256" key="1">
    <source>
        <dbReference type="ARBA" id="ARBA00022729"/>
    </source>
</evidence>
<evidence type="ECO:0000313" key="6">
    <source>
        <dbReference type="EMBL" id="ORY10707.1"/>
    </source>
</evidence>
<dbReference type="Pfam" id="PF02013">
    <property type="entry name" value="CBM_10"/>
    <property type="match status" value="2"/>
</dbReference>
<dbReference type="OrthoDB" id="2140054at2759"/>
<sequence length="626" mass="64008">MKFFKVFTLATFIVASRFVAADLTLTAGPVTCSYKKKDLDEDYDSNSDINIKCSGTSCTVSGSGATASNGVVTISAAGTYIVAGSLNGQLCIEATENDYIHIILNSATISSSSGPAIYGIAADKVTITLVGDSKLSDTTNYTVVDEEPDACLFIDADLAINGSGSVSVTGNYSDAIRCKKDLRLISGKITVPKATQRGIKAKNSICIKDATIDVTSSNSGIKVTRDDDAEKGYIVIDGGSTSVSTENDGIHAETHLTINGGYVDVKKSGEGLEGQMIDIIGGEVHVLSKDDGINASKIKDSTQSSSNGGWNMGGSSTGTDGSVYINIVGGKTYVTVQGNDVDGIDSNGVLYIGGNAELYASNQGGAIYGNMAAFDAEGTNAICSGATVIGTAGGSSSSGGWGRWKRSNRFEKRQGPGGRNGMGGMGGESGSIYQPYIQVTLSTQNAGTQLTVKDSSNNIIASYTPINTYSSVLVTSPKMVSGASYTVIAGNSSQTAVASSPANGTVNAPSITTPGSVSSSSSSASSNSTTNTASCSTAILNQGYQCCSAGCTVYYTDSDGTWGVENGQWCGCGNSNNSSASASCPSSITSQGYACCSSGNCDVYYTDDSGKWGVEGNQWCGISNSC</sequence>
<feature type="chain" id="PRO_5012508337" description="CBM10 domain-containing protein" evidence="4">
    <location>
        <begin position="22"/>
        <end position="626"/>
    </location>
</feature>
<dbReference type="Proteomes" id="UP000193920">
    <property type="component" value="Unassembled WGS sequence"/>
</dbReference>
<name>A0A1Y1ZL09_9FUNG</name>
<reference evidence="6 7" key="1">
    <citation type="submission" date="2016-08" db="EMBL/GenBank/DDBJ databases">
        <title>A Parts List for Fungal Cellulosomes Revealed by Comparative Genomics.</title>
        <authorList>
            <consortium name="DOE Joint Genome Institute"/>
            <person name="Haitjema C.H."/>
            <person name="Gilmore S.P."/>
            <person name="Henske J.K."/>
            <person name="Solomon K.V."/>
            <person name="De Groot R."/>
            <person name="Kuo A."/>
            <person name="Mondo S.J."/>
            <person name="Salamov A.A."/>
            <person name="Labutti K."/>
            <person name="Zhao Z."/>
            <person name="Chiniquy J."/>
            <person name="Barry K."/>
            <person name="Brewer H.M."/>
            <person name="Purvine S.O."/>
            <person name="Wright A.T."/>
            <person name="Boxma B."/>
            <person name="Van Alen T."/>
            <person name="Hackstein J.H."/>
            <person name="Baker S.E."/>
            <person name="Grigoriev I.V."/>
            <person name="O'Malley M.A."/>
        </authorList>
    </citation>
    <scope>NUCLEOTIDE SEQUENCE [LARGE SCALE GENOMIC DNA]</scope>
    <source>
        <strain evidence="6 7">G1</strain>
    </source>
</reference>
<feature type="domain" description="CBM10" evidence="5">
    <location>
        <begin position="583"/>
        <end position="623"/>
    </location>
</feature>
<accession>A0A1Y1ZL09</accession>
<dbReference type="EMBL" id="MCOG01000390">
    <property type="protein sequence ID" value="ORY10707.1"/>
    <property type="molecule type" value="Genomic_DNA"/>
</dbReference>
<dbReference type="STRING" id="1754190.A0A1Y1ZL09"/>
<dbReference type="AlphaFoldDB" id="A0A1Y1ZL09"/>
<evidence type="ECO:0000256" key="4">
    <source>
        <dbReference type="SAM" id="SignalP"/>
    </source>
</evidence>
<dbReference type="SUPFAM" id="SSF64571">
    <property type="entry name" value="Cellulose docking domain, dockering"/>
    <property type="match status" value="2"/>
</dbReference>
<organism evidence="6 7">
    <name type="scientific">Neocallimastix californiae</name>
    <dbReference type="NCBI Taxonomy" id="1754190"/>
    <lineage>
        <taxon>Eukaryota</taxon>
        <taxon>Fungi</taxon>
        <taxon>Fungi incertae sedis</taxon>
        <taxon>Chytridiomycota</taxon>
        <taxon>Chytridiomycota incertae sedis</taxon>
        <taxon>Neocallimastigomycetes</taxon>
        <taxon>Neocallimastigales</taxon>
        <taxon>Neocallimastigaceae</taxon>
        <taxon>Neocallimastix</taxon>
    </lineage>
</organism>
<gene>
    <name evidence="6" type="ORF">LY90DRAFT_637739</name>
</gene>
<proteinExistence type="predicted"/>
<dbReference type="Gene3D" id="3.90.1220.10">
    <property type="entry name" value="Cellulose docking domain, dockering"/>
    <property type="match status" value="2"/>
</dbReference>
<dbReference type="InterPro" id="IPR025584">
    <property type="entry name" value="Cthe_2159"/>
</dbReference>
<evidence type="ECO:0000259" key="5">
    <source>
        <dbReference type="PROSITE" id="PS51763"/>
    </source>
</evidence>
<dbReference type="PROSITE" id="PS51763">
    <property type="entry name" value="CBM10"/>
    <property type="match status" value="2"/>
</dbReference>